<dbReference type="AlphaFoldDB" id="W5W6D1"/>
<dbReference type="Proteomes" id="UP000019225">
    <property type="component" value="Chromosome"/>
</dbReference>
<name>W5W6D1_9PSEU</name>
<dbReference type="EMBL" id="CP007155">
    <property type="protein sequence ID" value="AHH96748.1"/>
    <property type="molecule type" value="Genomic_DNA"/>
</dbReference>
<dbReference type="KEGG" id="kal:KALB_3381"/>
<reference evidence="1 2" key="1">
    <citation type="journal article" date="2014" name="BMC Genomics">
        <title>Complete genome sequence of producer of the glycopeptide antibiotic Aculeximycin Kutzneria albida DSM 43870T, a representative of minor genus of Pseudonocardiaceae.</title>
        <authorList>
            <person name="Rebets Y."/>
            <person name="Tokovenko B."/>
            <person name="Lushchyk I."/>
            <person name="Ruckert C."/>
            <person name="Zaburannyi N."/>
            <person name="Bechthold A."/>
            <person name="Kalinowski J."/>
            <person name="Luzhetskyy A."/>
        </authorList>
    </citation>
    <scope>NUCLEOTIDE SEQUENCE [LARGE SCALE GENOMIC DNA]</scope>
    <source>
        <strain evidence="1">DSM 43870</strain>
    </source>
</reference>
<evidence type="ECO:0000313" key="1">
    <source>
        <dbReference type="EMBL" id="AHH96748.1"/>
    </source>
</evidence>
<gene>
    <name evidence="1" type="ORF">KALB_3381</name>
</gene>
<protein>
    <submittedName>
        <fullName evidence="1">Putative secreted protein</fullName>
    </submittedName>
</protein>
<dbReference type="eggNOG" id="ENOG5034AQ2">
    <property type="taxonomic scope" value="Bacteria"/>
</dbReference>
<dbReference type="OrthoDB" id="3524223at2"/>
<dbReference type="RefSeq" id="WP_025356869.1">
    <property type="nucleotide sequence ID" value="NZ_CP007155.1"/>
</dbReference>
<evidence type="ECO:0000313" key="2">
    <source>
        <dbReference type="Proteomes" id="UP000019225"/>
    </source>
</evidence>
<dbReference type="STRING" id="1449976.KALB_3381"/>
<proteinExistence type="predicted"/>
<sequence length="244" mass="25371">MRLRSKFLGRELADRWGLLMGVASAGAAWAVQLPVAAIAGVGVGVWLLRAGFGALQGGSPKSELGAVEEGWLRRAARAAENFSSAAADLPAGPATAQVGGLREQVDQTVATLRRLAEQSATTARALRRIDEPALLAERDRLLLAANGTPEIAQEVQRSLDSVHTQLAVGARLTSARAKVLAQLESGTLGLESLVARVAELSATSTEPLLAGGAVLQDLGDSLEGIRRGVVETAETTARSLGELR</sequence>
<dbReference type="HOGENOM" id="CLU_1110443_0_0_11"/>
<dbReference type="PATRIC" id="fig|1449976.3.peg.3399"/>
<organism evidence="1 2">
    <name type="scientific">Kutzneria albida DSM 43870</name>
    <dbReference type="NCBI Taxonomy" id="1449976"/>
    <lineage>
        <taxon>Bacteria</taxon>
        <taxon>Bacillati</taxon>
        <taxon>Actinomycetota</taxon>
        <taxon>Actinomycetes</taxon>
        <taxon>Pseudonocardiales</taxon>
        <taxon>Pseudonocardiaceae</taxon>
        <taxon>Kutzneria</taxon>
    </lineage>
</organism>
<accession>W5W6D1</accession>
<keyword evidence="2" id="KW-1185">Reference proteome</keyword>